<proteinExistence type="predicted"/>
<dbReference type="AlphaFoldDB" id="A0A5A9ZSV8"/>
<dbReference type="InterPro" id="IPR050445">
    <property type="entry name" value="Bact_polysacc_biosynth/exp"/>
</dbReference>
<feature type="transmembrane region" description="Helical" evidence="2">
    <location>
        <begin position="341"/>
        <end position="362"/>
    </location>
</feature>
<feature type="coiled-coil region" evidence="1">
    <location>
        <begin position="174"/>
        <end position="201"/>
    </location>
</feature>
<organism evidence="3 4">
    <name type="scientific">Aquicoccus porphyridii</name>
    <dbReference type="NCBI Taxonomy" id="1852029"/>
    <lineage>
        <taxon>Bacteria</taxon>
        <taxon>Pseudomonadati</taxon>
        <taxon>Pseudomonadota</taxon>
        <taxon>Alphaproteobacteria</taxon>
        <taxon>Rhodobacterales</taxon>
        <taxon>Paracoccaceae</taxon>
        <taxon>Aquicoccus</taxon>
    </lineage>
</organism>
<evidence type="ECO:0000256" key="1">
    <source>
        <dbReference type="SAM" id="Coils"/>
    </source>
</evidence>
<keyword evidence="2" id="KW-0472">Membrane</keyword>
<dbReference type="EMBL" id="VINQ01000002">
    <property type="protein sequence ID" value="KAA0920364.1"/>
    <property type="molecule type" value="Genomic_DNA"/>
</dbReference>
<keyword evidence="2" id="KW-1133">Transmembrane helix</keyword>
<name>A0A5A9ZSV8_9RHOB</name>
<protein>
    <submittedName>
        <fullName evidence="3">Chain-length determining protein</fullName>
    </submittedName>
</protein>
<evidence type="ECO:0000313" key="4">
    <source>
        <dbReference type="Proteomes" id="UP000325291"/>
    </source>
</evidence>
<accession>A0A5A9ZSV8</accession>
<gene>
    <name evidence="3" type="ORF">FLO80_04445</name>
</gene>
<evidence type="ECO:0000313" key="3">
    <source>
        <dbReference type="EMBL" id="KAA0920364.1"/>
    </source>
</evidence>
<feature type="transmembrane region" description="Helical" evidence="2">
    <location>
        <begin position="18"/>
        <end position="37"/>
    </location>
</feature>
<comment type="caution">
    <text evidence="3">The sequence shown here is derived from an EMBL/GenBank/DDBJ whole genome shotgun (WGS) entry which is preliminary data.</text>
</comment>
<dbReference type="PANTHER" id="PTHR32309:SF31">
    <property type="entry name" value="CAPSULAR EXOPOLYSACCHARIDE FAMILY"/>
    <property type="match status" value="1"/>
</dbReference>
<sequence>MGQIQSVGDFLGLLRRNLLLIVAVAMLGSAVSVWWVLGQPRLYQATAVAQIEAPTVADAGVSPSAGTSADQRLRLLEQQLMARDNLIGVIERFELFADTDLSLSLRVARLRESVRITQITDPNVPFGVSQMPTGMMISVTYGDAETAAAMANLFLSQLVERNRERRSISASRNLEFFQTEAQRIEGEVAELESRIADFKESNAPYLPEGIAAQRDELGGLRTTLLEIDQRIIELEASRTRQRAEVIERQRALLEEQRALINTRISEIEEVIARAPEIDRQFGILNRQLEQLREQYSIVTRRATEAEMGQLLESQQQFERIEILETAMAPENPVSGSRKKRAALGGVMSLLLGVGIAFLLELLNPVIRTRAQLEQALNVKAVVAIPKLERPKQRRGRRFVILSVLLALGAALVLGWQVIRDVVGRVFEALQWRKTHA</sequence>
<dbReference type="PANTHER" id="PTHR32309">
    <property type="entry name" value="TYROSINE-PROTEIN KINASE"/>
    <property type="match status" value="1"/>
</dbReference>
<keyword evidence="4" id="KW-1185">Reference proteome</keyword>
<feature type="transmembrane region" description="Helical" evidence="2">
    <location>
        <begin position="398"/>
        <end position="418"/>
    </location>
</feature>
<keyword evidence="2" id="KW-0812">Transmembrane</keyword>
<keyword evidence="1" id="KW-0175">Coiled coil</keyword>
<evidence type="ECO:0000256" key="2">
    <source>
        <dbReference type="SAM" id="Phobius"/>
    </source>
</evidence>
<dbReference type="Proteomes" id="UP000325291">
    <property type="component" value="Unassembled WGS sequence"/>
</dbReference>
<dbReference type="RefSeq" id="WP_111363506.1">
    <property type="nucleotide sequence ID" value="NZ_VINQ01000002.1"/>
</dbReference>
<reference evidence="3 4" key="1">
    <citation type="submission" date="2019-07" db="EMBL/GenBank/DDBJ databases">
        <title>Aquicoccus porphyridii gen. nov., sp. nov., isolated from a small marine red alga, Porphyridium marinum.</title>
        <authorList>
            <person name="Liu L."/>
        </authorList>
    </citation>
    <scope>NUCLEOTIDE SEQUENCE [LARGE SCALE GENOMIC DNA]</scope>
    <source>
        <strain evidence="3 4">L1 8-17</strain>
    </source>
</reference>